<sequence length="260" mass="29269">MNRTTLYCPLYTATQWKPRVCDWKSKVGIFVSSIRSHFSRNDCSSPSSPADGGYCKITYLSSLLSKVSQCLRSKNWDTRVAAAHAIGAIAGNVKHTTLTELYSCVETTMSEAGISGIVEDVVAWPNFDSRIGVSSSFRSFDINKVLEFGALLASGGQEYDIASDNMKNPRECLARQKQNLRRQLGLDMCEQFMDVNDMIRDEDLNEHKFNSHGNGVPRQFYTQHSVHNVRQLVSNMVPSYKSRRLSARELNLLKRKAKIS</sequence>
<dbReference type="Proteomes" id="UP001060215">
    <property type="component" value="Chromosome 14"/>
</dbReference>
<evidence type="ECO:0000313" key="1">
    <source>
        <dbReference type="EMBL" id="KAI7988236.1"/>
    </source>
</evidence>
<name>A0ACC0FLD7_9ERIC</name>
<protein>
    <submittedName>
        <fullName evidence="1">TATA-binding protein-associated factor BTAF1</fullName>
    </submittedName>
</protein>
<dbReference type="EMBL" id="CM045771">
    <property type="protein sequence ID" value="KAI7988236.1"/>
    <property type="molecule type" value="Genomic_DNA"/>
</dbReference>
<accession>A0ACC0FLD7</accession>
<comment type="caution">
    <text evidence="1">The sequence shown here is derived from an EMBL/GenBank/DDBJ whole genome shotgun (WGS) entry which is preliminary data.</text>
</comment>
<organism evidence="1 2">
    <name type="scientific">Camellia lanceoleosa</name>
    <dbReference type="NCBI Taxonomy" id="1840588"/>
    <lineage>
        <taxon>Eukaryota</taxon>
        <taxon>Viridiplantae</taxon>
        <taxon>Streptophyta</taxon>
        <taxon>Embryophyta</taxon>
        <taxon>Tracheophyta</taxon>
        <taxon>Spermatophyta</taxon>
        <taxon>Magnoliopsida</taxon>
        <taxon>eudicotyledons</taxon>
        <taxon>Gunneridae</taxon>
        <taxon>Pentapetalae</taxon>
        <taxon>asterids</taxon>
        <taxon>Ericales</taxon>
        <taxon>Theaceae</taxon>
        <taxon>Camellia</taxon>
    </lineage>
</organism>
<proteinExistence type="predicted"/>
<gene>
    <name evidence="1" type="ORF">LOK49_LG13G02999</name>
</gene>
<evidence type="ECO:0000313" key="2">
    <source>
        <dbReference type="Proteomes" id="UP001060215"/>
    </source>
</evidence>
<keyword evidence="2" id="KW-1185">Reference proteome</keyword>
<reference evidence="1 2" key="1">
    <citation type="journal article" date="2022" name="Plant J.">
        <title>Chromosome-level genome of Camellia lanceoleosa provides a valuable resource for understanding genome evolution and self-incompatibility.</title>
        <authorList>
            <person name="Gong W."/>
            <person name="Xiao S."/>
            <person name="Wang L."/>
            <person name="Liao Z."/>
            <person name="Chang Y."/>
            <person name="Mo W."/>
            <person name="Hu G."/>
            <person name="Li W."/>
            <person name="Zhao G."/>
            <person name="Zhu H."/>
            <person name="Hu X."/>
            <person name="Ji K."/>
            <person name="Xiang X."/>
            <person name="Song Q."/>
            <person name="Yuan D."/>
            <person name="Jin S."/>
            <person name="Zhang L."/>
        </authorList>
    </citation>
    <scope>NUCLEOTIDE SEQUENCE [LARGE SCALE GENOMIC DNA]</scope>
    <source>
        <strain evidence="1">SQ_2022a</strain>
    </source>
</reference>